<protein>
    <submittedName>
        <fullName evidence="8">YihY/virulence factor BrkB family protein</fullName>
    </submittedName>
</protein>
<dbReference type="RefSeq" id="WP_428835706.1">
    <property type="nucleotide sequence ID" value="NZ_JBDIZK010000004.1"/>
</dbReference>
<evidence type="ECO:0000256" key="4">
    <source>
        <dbReference type="ARBA" id="ARBA00022989"/>
    </source>
</evidence>
<evidence type="ECO:0000256" key="6">
    <source>
        <dbReference type="SAM" id="MobiDB-lite"/>
    </source>
</evidence>
<accession>A0ABV0BB61</accession>
<feature type="transmembrane region" description="Helical" evidence="7">
    <location>
        <begin position="120"/>
        <end position="139"/>
    </location>
</feature>
<keyword evidence="2" id="KW-1003">Cell membrane</keyword>
<evidence type="ECO:0000256" key="1">
    <source>
        <dbReference type="ARBA" id="ARBA00004651"/>
    </source>
</evidence>
<evidence type="ECO:0000256" key="5">
    <source>
        <dbReference type="ARBA" id="ARBA00023136"/>
    </source>
</evidence>
<dbReference type="Proteomes" id="UP001427805">
    <property type="component" value="Unassembled WGS sequence"/>
</dbReference>
<feature type="region of interest" description="Disordered" evidence="6">
    <location>
        <begin position="1"/>
        <end position="20"/>
    </location>
</feature>
<name>A0ABV0BB61_9SPHN</name>
<dbReference type="PIRSF" id="PIRSF035875">
    <property type="entry name" value="RNase_BN"/>
    <property type="match status" value="1"/>
</dbReference>
<comment type="subcellular location">
    <subcellularLocation>
        <location evidence="1">Cell membrane</location>
        <topology evidence="1">Multi-pass membrane protein</topology>
    </subcellularLocation>
</comment>
<dbReference type="InterPro" id="IPR017039">
    <property type="entry name" value="Virul_fac_BrkB"/>
</dbReference>
<comment type="caution">
    <text evidence="8">The sequence shown here is derived from an EMBL/GenBank/DDBJ whole genome shotgun (WGS) entry which is preliminary data.</text>
</comment>
<evidence type="ECO:0000256" key="3">
    <source>
        <dbReference type="ARBA" id="ARBA00022692"/>
    </source>
</evidence>
<dbReference type="PANTHER" id="PTHR30213:SF0">
    <property type="entry name" value="UPF0761 MEMBRANE PROTEIN YIHY"/>
    <property type="match status" value="1"/>
</dbReference>
<organism evidence="8 9">
    <name type="scientific">Sphingomonas rustica</name>
    <dbReference type="NCBI Taxonomy" id="3103142"/>
    <lineage>
        <taxon>Bacteria</taxon>
        <taxon>Pseudomonadati</taxon>
        <taxon>Pseudomonadota</taxon>
        <taxon>Alphaproteobacteria</taxon>
        <taxon>Sphingomonadales</taxon>
        <taxon>Sphingomonadaceae</taxon>
        <taxon>Sphingomonas</taxon>
    </lineage>
</organism>
<keyword evidence="9" id="KW-1185">Reference proteome</keyword>
<evidence type="ECO:0000256" key="2">
    <source>
        <dbReference type="ARBA" id="ARBA00022475"/>
    </source>
</evidence>
<feature type="transmembrane region" description="Helical" evidence="7">
    <location>
        <begin position="239"/>
        <end position="260"/>
    </location>
</feature>
<dbReference type="EMBL" id="JBDIZK010000004">
    <property type="protein sequence ID" value="MEN3747325.1"/>
    <property type="molecule type" value="Genomic_DNA"/>
</dbReference>
<evidence type="ECO:0000256" key="7">
    <source>
        <dbReference type="SAM" id="Phobius"/>
    </source>
</evidence>
<keyword evidence="3 7" id="KW-0812">Transmembrane</keyword>
<sequence>MEQPPGISPESPEARRHGFGSAVRGGLRSLGVGERFFVVLKRVAIGTYNDGFTYAGNLAYLSLVTLFPFFIVAAAIARLIGQTGEGLHALDAFLHTVPPEVARVLRQPMQDVLQARTGNLLWFGALVGLWTTGGFIETVRGILRQAYGTNSSTPFWRYRLGAIGVVVGSVILAMAAFSFQVILTGVEQFIYRILPFAVDAQRLVNYTRFVPALALFGALYMLFYSLTPRKYRKSGCPKWPGPAFVTVWWMSTTALLPLVLSTLGGYDLTYGSLAGVMIALIFFFIIGLGVVVGAELNAALAETPEEGLEGAPKKQENTPS</sequence>
<feature type="transmembrane region" description="Helical" evidence="7">
    <location>
        <begin position="58"/>
        <end position="80"/>
    </location>
</feature>
<gene>
    <name evidence="8" type="ORF">TPR58_09100</name>
</gene>
<keyword evidence="5 7" id="KW-0472">Membrane</keyword>
<dbReference type="PANTHER" id="PTHR30213">
    <property type="entry name" value="INNER MEMBRANE PROTEIN YHJD"/>
    <property type="match status" value="1"/>
</dbReference>
<feature type="transmembrane region" description="Helical" evidence="7">
    <location>
        <begin position="272"/>
        <end position="294"/>
    </location>
</feature>
<dbReference type="Pfam" id="PF03631">
    <property type="entry name" value="Virul_fac_BrkB"/>
    <property type="match status" value="1"/>
</dbReference>
<feature type="transmembrane region" description="Helical" evidence="7">
    <location>
        <begin position="206"/>
        <end position="227"/>
    </location>
</feature>
<evidence type="ECO:0000313" key="8">
    <source>
        <dbReference type="EMBL" id="MEN3747325.1"/>
    </source>
</evidence>
<evidence type="ECO:0000313" key="9">
    <source>
        <dbReference type="Proteomes" id="UP001427805"/>
    </source>
</evidence>
<keyword evidence="4 7" id="KW-1133">Transmembrane helix</keyword>
<feature type="transmembrane region" description="Helical" evidence="7">
    <location>
        <begin position="160"/>
        <end position="186"/>
    </location>
</feature>
<proteinExistence type="predicted"/>
<reference evidence="8 9" key="1">
    <citation type="submission" date="2024-05" db="EMBL/GenBank/DDBJ databases">
        <title>Sphingomonas sp. HF-S3 16S ribosomal RNA gene Genome sequencing and assembly.</title>
        <authorList>
            <person name="Lee H."/>
        </authorList>
    </citation>
    <scope>NUCLEOTIDE SEQUENCE [LARGE SCALE GENOMIC DNA]</scope>
    <source>
        <strain evidence="8 9">HF-S3</strain>
    </source>
</reference>